<evidence type="ECO:0000313" key="8">
    <source>
        <dbReference type="Proteomes" id="UP000772434"/>
    </source>
</evidence>
<dbReference type="Pfam" id="PF03619">
    <property type="entry name" value="Solute_trans_a"/>
    <property type="match status" value="1"/>
</dbReference>
<feature type="transmembrane region" description="Helical" evidence="6">
    <location>
        <begin position="238"/>
        <end position="258"/>
    </location>
</feature>
<dbReference type="SMART" id="SM01417">
    <property type="entry name" value="Solute_trans_a"/>
    <property type="match status" value="1"/>
</dbReference>
<evidence type="ECO:0000256" key="6">
    <source>
        <dbReference type="SAM" id="Phobius"/>
    </source>
</evidence>
<evidence type="ECO:0000313" key="7">
    <source>
        <dbReference type="EMBL" id="KAF9075629.1"/>
    </source>
</evidence>
<evidence type="ECO:0000256" key="3">
    <source>
        <dbReference type="ARBA" id="ARBA00022989"/>
    </source>
</evidence>
<feature type="transmembrane region" description="Helical" evidence="6">
    <location>
        <begin position="196"/>
        <end position="218"/>
    </location>
</feature>
<dbReference type="AlphaFoldDB" id="A0A9P5PZR6"/>
<comment type="subcellular location">
    <subcellularLocation>
        <location evidence="1">Membrane</location>
        <topology evidence="1">Multi-pass membrane protein</topology>
    </subcellularLocation>
</comment>
<organism evidence="7 8">
    <name type="scientific">Rhodocollybia butyracea</name>
    <dbReference type="NCBI Taxonomy" id="206335"/>
    <lineage>
        <taxon>Eukaryota</taxon>
        <taxon>Fungi</taxon>
        <taxon>Dikarya</taxon>
        <taxon>Basidiomycota</taxon>
        <taxon>Agaricomycotina</taxon>
        <taxon>Agaricomycetes</taxon>
        <taxon>Agaricomycetidae</taxon>
        <taxon>Agaricales</taxon>
        <taxon>Marasmiineae</taxon>
        <taxon>Omphalotaceae</taxon>
        <taxon>Rhodocollybia</taxon>
    </lineage>
</organism>
<dbReference type="PANTHER" id="PTHR23423">
    <property type="entry name" value="ORGANIC SOLUTE TRANSPORTER-RELATED"/>
    <property type="match status" value="1"/>
</dbReference>
<feature type="compositionally biased region" description="Polar residues" evidence="5">
    <location>
        <begin position="566"/>
        <end position="577"/>
    </location>
</feature>
<dbReference type="EMBL" id="JADNRY010000009">
    <property type="protein sequence ID" value="KAF9075629.1"/>
    <property type="molecule type" value="Genomic_DNA"/>
</dbReference>
<protein>
    <submittedName>
        <fullName evidence="7">Organic solute transporter Ostalpha-domain-containing protein</fullName>
    </submittedName>
</protein>
<evidence type="ECO:0000256" key="2">
    <source>
        <dbReference type="ARBA" id="ARBA00022692"/>
    </source>
</evidence>
<feature type="compositionally biased region" description="Polar residues" evidence="5">
    <location>
        <begin position="636"/>
        <end position="657"/>
    </location>
</feature>
<reference evidence="7" key="1">
    <citation type="submission" date="2020-11" db="EMBL/GenBank/DDBJ databases">
        <authorList>
            <consortium name="DOE Joint Genome Institute"/>
            <person name="Ahrendt S."/>
            <person name="Riley R."/>
            <person name="Andreopoulos W."/>
            <person name="Labutti K."/>
            <person name="Pangilinan J."/>
            <person name="Ruiz-Duenas F.J."/>
            <person name="Barrasa J.M."/>
            <person name="Sanchez-Garcia M."/>
            <person name="Camarero S."/>
            <person name="Miyauchi S."/>
            <person name="Serrano A."/>
            <person name="Linde D."/>
            <person name="Babiker R."/>
            <person name="Drula E."/>
            <person name="Ayuso-Fernandez I."/>
            <person name="Pacheco R."/>
            <person name="Padilla G."/>
            <person name="Ferreira P."/>
            <person name="Barriuso J."/>
            <person name="Kellner H."/>
            <person name="Castanera R."/>
            <person name="Alfaro M."/>
            <person name="Ramirez L."/>
            <person name="Pisabarro A.G."/>
            <person name="Kuo A."/>
            <person name="Tritt A."/>
            <person name="Lipzen A."/>
            <person name="He G."/>
            <person name="Yan M."/>
            <person name="Ng V."/>
            <person name="Cullen D."/>
            <person name="Martin F."/>
            <person name="Rosso M.-N."/>
            <person name="Henrissat B."/>
            <person name="Hibbett D."/>
            <person name="Martinez A.T."/>
            <person name="Grigoriev I.V."/>
        </authorList>
    </citation>
    <scope>NUCLEOTIDE SEQUENCE</scope>
    <source>
        <strain evidence="7">AH 40177</strain>
    </source>
</reference>
<keyword evidence="2 6" id="KW-0812">Transmembrane</keyword>
<feature type="compositionally biased region" description="Polar residues" evidence="5">
    <location>
        <begin position="876"/>
        <end position="894"/>
    </location>
</feature>
<evidence type="ECO:0000256" key="5">
    <source>
        <dbReference type="SAM" id="MobiDB-lite"/>
    </source>
</evidence>
<gene>
    <name evidence="7" type="ORF">BDP27DRAFT_1042391</name>
</gene>
<feature type="compositionally biased region" description="Basic and acidic residues" evidence="5">
    <location>
        <begin position="446"/>
        <end position="459"/>
    </location>
</feature>
<feature type="transmembrane region" description="Helical" evidence="6">
    <location>
        <begin position="33"/>
        <end position="53"/>
    </location>
</feature>
<dbReference type="InterPro" id="IPR005178">
    <property type="entry name" value="Ostalpha/TMEM184C"/>
</dbReference>
<evidence type="ECO:0000256" key="4">
    <source>
        <dbReference type="ARBA" id="ARBA00023136"/>
    </source>
</evidence>
<name>A0A9P5PZR6_9AGAR</name>
<proteinExistence type="predicted"/>
<feature type="region of interest" description="Disordered" evidence="5">
    <location>
        <begin position="478"/>
        <end position="542"/>
    </location>
</feature>
<comment type="caution">
    <text evidence="7">The sequence shown here is derived from an EMBL/GenBank/DDBJ whole genome shotgun (WGS) entry which is preliminary data.</text>
</comment>
<dbReference type="Proteomes" id="UP000772434">
    <property type="component" value="Unassembled WGS sequence"/>
</dbReference>
<feature type="transmembrane region" description="Helical" evidence="6">
    <location>
        <begin position="68"/>
        <end position="90"/>
    </location>
</feature>
<keyword evidence="3 6" id="KW-1133">Transmembrane helix</keyword>
<feature type="region of interest" description="Disordered" evidence="5">
    <location>
        <begin position="876"/>
        <end position="927"/>
    </location>
</feature>
<keyword evidence="8" id="KW-1185">Reference proteome</keyword>
<sequence length="927" mass="103290">MANITDGRCWTVKTPSSPAMLQGGNLIFQAHHVGWIVAGFFTITAIITSAWLINKHLVFYTDKREQRYIIRILFMVPIYAITSMASYLFWNESTPLLLIQDGYEATVLTKPFFLKNGLSRANDQEALRNHEMPKNWVFPLGFVKWKPKDGLYFLQLMKWGVLQYCVIRPTTALAAVLLNYVGLYCEDSWSPGWGHVYITVIVSISVTIAMYCLIQLYVSVAKVLAPQKPLLKLFSIKAVVFLTFWQSTFLSVLSMFGVVKSTTFMTADDINIGIGALLETFEMMLFGFIHIKAFTYKPYRPGDPSDLKELPTYRMSRLRALGHALDFRETFRELWTGTIYLWDKMCGRDPKPDTTARRAAHYESAFGAARPSGVGREVPSEKKKPLAFPMIQVEREYHDSIHGRQWLGYGNDYGYGVYREKSDDLEIQIEKELERRGYGSQLPELDNIRKPNKDTENTGHAHQRSWWRSIYNRVSQSVDDDNKNLTSAPSRRSSHRKSKIKSRELSKSRSRNPSLAEHNMDDLPPASLFRPKRSSGQGKGAYSPVAVYDEDMLAPLSVFNEHQNTYLQRQSQHQTLSPRHHSNVAGSPPLAPVNHLPRIPLSPSNPPPQSLLVPLMMPRPQGTVSADSLLGRVFPSKSSDANHTAHGTDNTHSTGYVRNSPRVPLPPSEGGHDIGFVSERKPVHAQPSNMPQAFSVAVISPASSSSEAASTSRSKDSLGPLVIQEAAWIAPKLNRTPPSGSPKRPGHGLRRSSAQIYSPHEAYKSKQPPPARSSPPRQSKRHSTPVILTVPRPLVTPPNNIYSAENRGSPNTTTPHYFDNSSSAAAELSLSAMANNSPIPIPDFVLDDSISVGGSRYPDPGVLNHGQRPNHLTTQQAQSNQRAYKYPSHTQYSGSLGGPSNAAAHSHQSPLSRIPRPVQGKVLGHDM</sequence>
<feature type="region of interest" description="Disordered" evidence="5">
    <location>
        <begin position="729"/>
        <end position="819"/>
    </location>
</feature>
<feature type="region of interest" description="Disordered" evidence="5">
    <location>
        <begin position="438"/>
        <end position="462"/>
    </location>
</feature>
<keyword evidence="4 6" id="KW-0472">Membrane</keyword>
<feature type="compositionally biased region" description="Polar residues" evidence="5">
    <location>
        <begin position="797"/>
        <end position="815"/>
    </location>
</feature>
<feature type="transmembrane region" description="Helical" evidence="6">
    <location>
        <begin position="270"/>
        <end position="291"/>
    </location>
</feature>
<dbReference type="OrthoDB" id="5348404at2759"/>
<feature type="region of interest" description="Disordered" evidence="5">
    <location>
        <begin position="566"/>
        <end position="607"/>
    </location>
</feature>
<feature type="transmembrane region" description="Helical" evidence="6">
    <location>
        <begin position="161"/>
        <end position="184"/>
    </location>
</feature>
<evidence type="ECO:0000256" key="1">
    <source>
        <dbReference type="ARBA" id="ARBA00004141"/>
    </source>
</evidence>
<feature type="region of interest" description="Disordered" evidence="5">
    <location>
        <begin position="635"/>
        <end position="675"/>
    </location>
</feature>
<dbReference type="GO" id="GO:0016020">
    <property type="term" value="C:membrane"/>
    <property type="evidence" value="ECO:0007669"/>
    <property type="project" value="UniProtKB-SubCell"/>
</dbReference>
<accession>A0A9P5PZR6</accession>